<dbReference type="AlphaFoldDB" id="A0A6N2R6I2"/>
<feature type="transmembrane region" description="Helical" evidence="1">
    <location>
        <begin position="341"/>
        <end position="365"/>
    </location>
</feature>
<feature type="transmembrane region" description="Helical" evidence="1">
    <location>
        <begin position="299"/>
        <end position="321"/>
    </location>
</feature>
<organism evidence="3">
    <name type="scientific">uncultured Anaerotruncus sp</name>
    <dbReference type="NCBI Taxonomy" id="905011"/>
    <lineage>
        <taxon>Bacteria</taxon>
        <taxon>Bacillati</taxon>
        <taxon>Bacillota</taxon>
        <taxon>Clostridia</taxon>
        <taxon>Eubacteriales</taxon>
        <taxon>Oscillospiraceae</taxon>
        <taxon>Anaerotruncus</taxon>
        <taxon>environmental samples</taxon>
    </lineage>
</organism>
<feature type="transmembrane region" description="Helical" evidence="1">
    <location>
        <begin position="377"/>
        <end position="402"/>
    </location>
</feature>
<keyword evidence="1" id="KW-0812">Transmembrane</keyword>
<protein>
    <recommendedName>
        <fullName evidence="2">Tape measure protein N-terminal domain-containing protein</fullName>
    </recommendedName>
</protein>
<feature type="domain" description="Tape measure protein N-terminal" evidence="2">
    <location>
        <begin position="100"/>
        <end position="287"/>
    </location>
</feature>
<keyword evidence="1" id="KW-0472">Membrane</keyword>
<evidence type="ECO:0000256" key="1">
    <source>
        <dbReference type="SAM" id="Phobius"/>
    </source>
</evidence>
<keyword evidence="1" id="KW-1133">Transmembrane helix</keyword>
<dbReference type="EMBL" id="CACRSL010000003">
    <property type="protein sequence ID" value="VYS76138.1"/>
    <property type="molecule type" value="Genomic_DNA"/>
</dbReference>
<gene>
    <name evidence="3" type="ORF">AULFYP135_00247</name>
</gene>
<evidence type="ECO:0000259" key="2">
    <source>
        <dbReference type="Pfam" id="PF20155"/>
    </source>
</evidence>
<evidence type="ECO:0000313" key="3">
    <source>
        <dbReference type="EMBL" id="VYS76138.1"/>
    </source>
</evidence>
<sequence length="645" mass="69472">MASISSSLALKDRFTSTINKAVQGTNRLLNAMEAVGDSKLDVNLQRQLRIAQKAVMETDDELKKMINDLNKAEKAANPLAGTMSKLFRMAAGGFVVKMGIDQTDLYTNNKARLSLINDGLQTQAELQQKIYAAAQRSRGEYSAMVDSVSKLGLLAGDAFSSNNEIIAFTEQLNKAFTISGATTENRNAAMLQLTQAMAAGRLQGDEYVSIMENAPMLIDAISKYTGKTKGELKELSSEGYITSDMIKNALFAASDDINAKFEKMPKTFGSVWTQIKNFATMEFGALMERINGFLNSSTGASMISGITAGISFLADAITWVIDTVQTLGDYVVQNWGVIQPILLSITGMLLYWGMTLIPGMTMKLWAAVPPVAAQAIAWLAMHWPILIVGSAIAGVGLILNYFGVTSDQVIGFVTGLFYGLGAFIYNLIATIGNVFFTFAEFIANLFNHPLYSAKKLFVDFANGVLDILKDVASALDAVFGWDLEGAVSGWQAGLTDWLGEMPEGYKILEKMEKLDVGDFGKKGYTAGSNFANGIMSGAAGLLGNNDPFGITGIGTMNDFASTMKTPDIGKVGEVGKINSDVNIADEDLQLMKDVAEMRYVQNFVTLTPTVAMNAQVSERVDIDELTGRVADVLIEEVAAGAEGVF</sequence>
<dbReference type="Pfam" id="PF20155">
    <property type="entry name" value="TMP_3"/>
    <property type="match status" value="1"/>
</dbReference>
<proteinExistence type="predicted"/>
<accession>A0A6N2R6I2</accession>
<name>A0A6N2R6I2_9FIRM</name>
<reference evidence="3" key="1">
    <citation type="submission" date="2019-11" db="EMBL/GenBank/DDBJ databases">
        <authorList>
            <person name="Feng L."/>
        </authorList>
    </citation>
    <scope>NUCLEOTIDE SEQUENCE</scope>
    <source>
        <strain evidence="3">AundefinedLFYP135</strain>
    </source>
</reference>
<dbReference type="InterPro" id="IPR013491">
    <property type="entry name" value="Tape_meas_N"/>
</dbReference>
<dbReference type="NCBIfam" id="TIGR02675">
    <property type="entry name" value="tape_meas_nterm"/>
    <property type="match status" value="1"/>
</dbReference>